<feature type="region of interest" description="Disordered" evidence="3">
    <location>
        <begin position="78"/>
        <end position="135"/>
    </location>
</feature>
<protein>
    <recommendedName>
        <fullName evidence="4">DUF7648 domain-containing protein</fullName>
    </recommendedName>
</protein>
<accession>B9RYV9</accession>
<comment type="subcellular location">
    <subcellularLocation>
        <location evidence="1">Nucleus</location>
    </subcellularLocation>
</comment>
<sequence>MSDEETGAVRVPVHRTLPGLINEIMSKGRRMTYEELCNAVLPHWHNLRKHNGERYAYSSPSQAVLDCLRNRHEWAQLVDRGPKTSSSRKRRKLDAEESEDIDFGKGRTAKEGEGKILESQREDVPKGKRKARKRRRLALQGIGIKEIRKRRKADMFTDDDSGPFSNSSEESLFSEEEVRCGGGGTVGSEASASSDEAGTIGGLPCVVRWCPFETAAITSKKVLHLSHRTLAGWQLWQLLLYVICHGNPCRLVRMLSSSGHLLISCILSHNCLDCHLSEQLCWGSCLIELEASLVLKL</sequence>
<evidence type="ECO:0000313" key="6">
    <source>
        <dbReference type="Proteomes" id="UP000008311"/>
    </source>
</evidence>
<dbReference type="STRING" id="3988.B9RYV9"/>
<dbReference type="InParanoid" id="B9RYV9"/>
<dbReference type="InterPro" id="IPR056065">
    <property type="entry name" value="DUF7648"/>
</dbReference>
<dbReference type="Pfam" id="PF24659">
    <property type="entry name" value="DUF7648"/>
    <property type="match status" value="1"/>
</dbReference>
<evidence type="ECO:0000256" key="2">
    <source>
        <dbReference type="ARBA" id="ARBA00023242"/>
    </source>
</evidence>
<gene>
    <name evidence="5" type="ORF">RCOM_1314020</name>
</gene>
<feature type="domain" description="DUF7648" evidence="4">
    <location>
        <begin position="16"/>
        <end position="78"/>
    </location>
</feature>
<evidence type="ECO:0000256" key="3">
    <source>
        <dbReference type="SAM" id="MobiDB-lite"/>
    </source>
</evidence>
<feature type="compositionally biased region" description="Basic and acidic residues" evidence="3">
    <location>
        <begin position="102"/>
        <end position="126"/>
    </location>
</feature>
<dbReference type="PANTHER" id="PTHR14571:SF9">
    <property type="entry name" value="HISTONE-LYSINE N-METHYLTRANSFERASE SET-26-RELATED"/>
    <property type="match status" value="1"/>
</dbReference>
<dbReference type="EMBL" id="EQ973832">
    <property type="protein sequence ID" value="EEF43461.1"/>
    <property type="molecule type" value="Genomic_DNA"/>
</dbReference>
<dbReference type="GO" id="GO:0005634">
    <property type="term" value="C:nucleus"/>
    <property type="evidence" value="ECO:0007669"/>
    <property type="project" value="UniProtKB-SubCell"/>
</dbReference>
<keyword evidence="6" id="KW-1185">Reference proteome</keyword>
<dbReference type="AlphaFoldDB" id="B9RYV9"/>
<reference evidence="6" key="1">
    <citation type="journal article" date="2010" name="Nat. Biotechnol.">
        <title>Draft genome sequence of the oilseed species Ricinus communis.</title>
        <authorList>
            <person name="Chan A.P."/>
            <person name="Crabtree J."/>
            <person name="Zhao Q."/>
            <person name="Lorenzi H."/>
            <person name="Orvis J."/>
            <person name="Puiu D."/>
            <person name="Melake-Berhan A."/>
            <person name="Jones K.M."/>
            <person name="Redman J."/>
            <person name="Chen G."/>
            <person name="Cahoon E.B."/>
            <person name="Gedil M."/>
            <person name="Stanke M."/>
            <person name="Haas B.J."/>
            <person name="Wortman J.R."/>
            <person name="Fraser-Liggett C.M."/>
            <person name="Ravel J."/>
            <person name="Rabinowicz P.D."/>
        </authorList>
    </citation>
    <scope>NUCLEOTIDE SEQUENCE [LARGE SCALE GENOMIC DNA]</scope>
    <source>
        <strain evidence="6">cv. Hale</strain>
    </source>
</reference>
<proteinExistence type="predicted"/>
<dbReference type="PANTHER" id="PTHR14571">
    <property type="entry name" value="HISTONE-LYSINE N-METHYLTRANSFERASE SET-26-RELATED"/>
    <property type="match status" value="1"/>
</dbReference>
<evidence type="ECO:0000313" key="5">
    <source>
        <dbReference type="EMBL" id="EEF43461.1"/>
    </source>
</evidence>
<dbReference type="Proteomes" id="UP000008311">
    <property type="component" value="Unassembled WGS sequence"/>
</dbReference>
<dbReference type="eggNOG" id="ENOG502QV2I">
    <property type="taxonomic scope" value="Eukaryota"/>
</dbReference>
<evidence type="ECO:0000259" key="4">
    <source>
        <dbReference type="Pfam" id="PF24659"/>
    </source>
</evidence>
<keyword evidence="2" id="KW-0539">Nucleus</keyword>
<evidence type="ECO:0000256" key="1">
    <source>
        <dbReference type="ARBA" id="ARBA00004123"/>
    </source>
</evidence>
<feature type="region of interest" description="Disordered" evidence="3">
    <location>
        <begin position="155"/>
        <end position="193"/>
    </location>
</feature>
<name>B9RYV9_RICCO</name>
<organism evidence="5 6">
    <name type="scientific">Ricinus communis</name>
    <name type="common">Castor bean</name>
    <dbReference type="NCBI Taxonomy" id="3988"/>
    <lineage>
        <taxon>Eukaryota</taxon>
        <taxon>Viridiplantae</taxon>
        <taxon>Streptophyta</taxon>
        <taxon>Embryophyta</taxon>
        <taxon>Tracheophyta</taxon>
        <taxon>Spermatophyta</taxon>
        <taxon>Magnoliopsida</taxon>
        <taxon>eudicotyledons</taxon>
        <taxon>Gunneridae</taxon>
        <taxon>Pentapetalae</taxon>
        <taxon>rosids</taxon>
        <taxon>fabids</taxon>
        <taxon>Malpighiales</taxon>
        <taxon>Euphorbiaceae</taxon>
        <taxon>Acalyphoideae</taxon>
        <taxon>Acalypheae</taxon>
        <taxon>Ricinus</taxon>
    </lineage>
</organism>